<dbReference type="Pfam" id="PF07690">
    <property type="entry name" value="MFS_1"/>
    <property type="match status" value="1"/>
</dbReference>
<feature type="transmembrane region" description="Helical" evidence="6">
    <location>
        <begin position="80"/>
        <end position="99"/>
    </location>
</feature>
<dbReference type="AlphaFoldDB" id="A0A229FWZ2"/>
<dbReference type="Gene3D" id="1.20.1250.20">
    <property type="entry name" value="MFS general substrate transporter like domains"/>
    <property type="match status" value="2"/>
</dbReference>
<protein>
    <submittedName>
        <fullName evidence="7">AmpG family muropeptide MFS transporter</fullName>
    </submittedName>
</protein>
<dbReference type="GO" id="GO:0016020">
    <property type="term" value="C:membrane"/>
    <property type="evidence" value="ECO:0007669"/>
    <property type="project" value="UniProtKB-SubCell"/>
</dbReference>
<feature type="transmembrane region" description="Helical" evidence="6">
    <location>
        <begin position="42"/>
        <end position="59"/>
    </location>
</feature>
<dbReference type="InterPro" id="IPR011701">
    <property type="entry name" value="MFS"/>
</dbReference>
<sequence>MVHVGPSRTKALLVCIFLGFSSGLPLFILYNLLSAWLKSEGVDLKAIGLFALVGMPYTWKFLWAPAMDRFKLPFLGRRRGWMVVTQIAVMLAVILMGQFNPSTEIWIVVFLASIVAFFSASQDIVVDAHRREWLTEGQMGSGTALFVNAYKLSTLVPGSLSLILSDLISWDWVFLITGLFMLPGILTTLLVSEPREYGPPPLTMRDAVIEPFKEFIHRSGWKHAALILLFIFLYKLGDSMASALATPFYIELGFTRTEIGIVAKNAGLWASILGGILGAYWMLKTGVNKGLWIFGVLQAVATFGFVVLAQSGPDLWVLSWVIGFEAITAGLGTAAFTAYLALETNPRFTATQFALFTSLSAVPRTFINALTGYIVEITGWTNFFIICVILALPGLMLLPKIAPWREEKKSPFEKTV</sequence>
<dbReference type="OrthoDB" id="9787815at2"/>
<dbReference type="NCBIfam" id="TIGR00901">
    <property type="entry name" value="2A0125"/>
    <property type="match status" value="1"/>
</dbReference>
<evidence type="ECO:0000256" key="2">
    <source>
        <dbReference type="ARBA" id="ARBA00022448"/>
    </source>
</evidence>
<dbReference type="SUPFAM" id="SSF103473">
    <property type="entry name" value="MFS general substrate transporter"/>
    <property type="match status" value="1"/>
</dbReference>
<name>A0A229FWZ2_9BURK</name>
<proteinExistence type="predicted"/>
<feature type="transmembrane region" description="Helical" evidence="6">
    <location>
        <begin position="105"/>
        <end position="125"/>
    </location>
</feature>
<dbReference type="PANTHER" id="PTHR12778">
    <property type="entry name" value="SOLUTE CARRIER FAMILY 33 ACETYL-COA TRANSPORTER -RELATED"/>
    <property type="match status" value="1"/>
</dbReference>
<evidence type="ECO:0000313" key="7">
    <source>
        <dbReference type="EMBL" id="OXL16531.1"/>
    </source>
</evidence>
<keyword evidence="8" id="KW-1185">Reference proteome</keyword>
<dbReference type="InterPro" id="IPR036259">
    <property type="entry name" value="MFS_trans_sf"/>
</dbReference>
<feature type="transmembrane region" description="Helical" evidence="6">
    <location>
        <begin position="315"/>
        <end position="341"/>
    </location>
</feature>
<keyword evidence="4 6" id="KW-1133">Transmembrane helix</keyword>
<gene>
    <name evidence="7" type="ORF">AOC33_01830</name>
</gene>
<dbReference type="Proteomes" id="UP000215188">
    <property type="component" value="Unassembled WGS sequence"/>
</dbReference>
<feature type="transmembrane region" description="Helical" evidence="6">
    <location>
        <begin position="290"/>
        <end position="309"/>
    </location>
</feature>
<dbReference type="InterPro" id="IPR004752">
    <property type="entry name" value="AmpG_permease/AT-1"/>
</dbReference>
<accession>A0A229FWZ2</accession>
<evidence type="ECO:0000256" key="6">
    <source>
        <dbReference type="SAM" id="Phobius"/>
    </source>
</evidence>
<comment type="caution">
    <text evidence="7">The sequence shown here is derived from an EMBL/GenBank/DDBJ whole genome shotgun (WGS) entry which is preliminary data.</text>
</comment>
<feature type="transmembrane region" description="Helical" evidence="6">
    <location>
        <begin position="353"/>
        <end position="374"/>
    </location>
</feature>
<keyword evidence="2" id="KW-0813">Transport</keyword>
<evidence type="ECO:0000256" key="5">
    <source>
        <dbReference type="ARBA" id="ARBA00023136"/>
    </source>
</evidence>
<reference evidence="7 8" key="1">
    <citation type="submission" date="2017-06" db="EMBL/GenBank/DDBJ databases">
        <title>Reclassification of a Polynucleobacter cosmopolitanus strain isolated from tropical Lake Victoria as Polynucleobacter victoriensis comb. nov.</title>
        <authorList>
            <person name="Hahn M.W."/>
        </authorList>
    </citation>
    <scope>NUCLEOTIDE SEQUENCE [LARGE SCALE GENOMIC DNA]</scope>
    <source>
        <strain evidence="7 8">MWH-MoIso2</strain>
    </source>
</reference>
<comment type="subcellular location">
    <subcellularLocation>
        <location evidence="1">Membrane</location>
        <topology evidence="1">Multi-pass membrane protein</topology>
    </subcellularLocation>
</comment>
<feature type="transmembrane region" description="Helical" evidence="6">
    <location>
        <begin position="145"/>
        <end position="164"/>
    </location>
</feature>
<feature type="transmembrane region" description="Helical" evidence="6">
    <location>
        <begin position="224"/>
        <end position="246"/>
    </location>
</feature>
<organism evidence="7 8">
    <name type="scientific">Polynucleobacter cosmopolitanus</name>
    <dbReference type="NCBI Taxonomy" id="351345"/>
    <lineage>
        <taxon>Bacteria</taxon>
        <taxon>Pseudomonadati</taxon>
        <taxon>Pseudomonadota</taxon>
        <taxon>Betaproteobacteria</taxon>
        <taxon>Burkholderiales</taxon>
        <taxon>Burkholderiaceae</taxon>
        <taxon>Polynucleobacter</taxon>
    </lineage>
</organism>
<dbReference type="GO" id="GO:0022857">
    <property type="term" value="F:transmembrane transporter activity"/>
    <property type="evidence" value="ECO:0007669"/>
    <property type="project" value="InterPro"/>
</dbReference>
<evidence type="ECO:0000256" key="4">
    <source>
        <dbReference type="ARBA" id="ARBA00022989"/>
    </source>
</evidence>
<keyword evidence="5 6" id="KW-0472">Membrane</keyword>
<dbReference type="CDD" id="cd17486">
    <property type="entry name" value="MFS_AmpG_like"/>
    <property type="match status" value="1"/>
</dbReference>
<dbReference type="PANTHER" id="PTHR12778:SF10">
    <property type="entry name" value="MAJOR FACILITATOR SUPERFAMILY DOMAIN-CONTAINING PROTEIN 3"/>
    <property type="match status" value="1"/>
</dbReference>
<evidence type="ECO:0000256" key="1">
    <source>
        <dbReference type="ARBA" id="ARBA00004141"/>
    </source>
</evidence>
<feature type="transmembrane region" description="Helical" evidence="6">
    <location>
        <begin position="380"/>
        <end position="398"/>
    </location>
</feature>
<feature type="transmembrane region" description="Helical" evidence="6">
    <location>
        <begin position="266"/>
        <end position="283"/>
    </location>
</feature>
<dbReference type="EMBL" id="NJGG01000001">
    <property type="protein sequence ID" value="OXL16531.1"/>
    <property type="molecule type" value="Genomic_DNA"/>
</dbReference>
<evidence type="ECO:0000313" key="8">
    <source>
        <dbReference type="Proteomes" id="UP000215188"/>
    </source>
</evidence>
<keyword evidence="3 6" id="KW-0812">Transmembrane</keyword>
<feature type="transmembrane region" description="Helical" evidence="6">
    <location>
        <begin position="170"/>
        <end position="191"/>
    </location>
</feature>
<evidence type="ECO:0000256" key="3">
    <source>
        <dbReference type="ARBA" id="ARBA00022692"/>
    </source>
</evidence>
<feature type="transmembrane region" description="Helical" evidence="6">
    <location>
        <begin position="12"/>
        <end position="30"/>
    </location>
</feature>